<reference evidence="6" key="1">
    <citation type="submission" date="2023-07" db="EMBL/GenBank/DDBJ databases">
        <title>Genome content predicts the carbon catabolic preferences of heterotrophic bacteria.</title>
        <authorList>
            <person name="Gralka M."/>
        </authorList>
    </citation>
    <scope>NUCLEOTIDE SEQUENCE</scope>
    <source>
        <strain evidence="6">I2M16</strain>
    </source>
</reference>
<dbReference type="InterPro" id="IPR051081">
    <property type="entry name" value="HTH_MetalResp_TranReg"/>
</dbReference>
<dbReference type="PROSITE" id="PS50987">
    <property type="entry name" value="HTH_ARSR_2"/>
    <property type="match status" value="1"/>
</dbReference>
<keyword evidence="4" id="KW-0804">Transcription</keyword>
<dbReference type="AlphaFoldDB" id="A0AAW7XLG0"/>
<accession>A0AAW7XLG0</accession>
<dbReference type="Gene3D" id="1.10.10.10">
    <property type="entry name" value="Winged helix-like DNA-binding domain superfamily/Winged helix DNA-binding domain"/>
    <property type="match status" value="1"/>
</dbReference>
<evidence type="ECO:0000256" key="2">
    <source>
        <dbReference type="ARBA" id="ARBA00023015"/>
    </source>
</evidence>
<evidence type="ECO:0000313" key="7">
    <source>
        <dbReference type="Proteomes" id="UP001169862"/>
    </source>
</evidence>
<dbReference type="Pfam" id="PF01022">
    <property type="entry name" value="HTH_5"/>
    <property type="match status" value="1"/>
</dbReference>
<dbReference type="PANTHER" id="PTHR33154:SF18">
    <property type="entry name" value="ARSENICAL RESISTANCE OPERON REPRESSOR"/>
    <property type="match status" value="1"/>
</dbReference>
<dbReference type="NCBIfam" id="NF007528">
    <property type="entry name" value="PRK10141.1"/>
    <property type="match status" value="1"/>
</dbReference>
<dbReference type="SMART" id="SM00418">
    <property type="entry name" value="HTH_ARSR"/>
    <property type="match status" value="1"/>
</dbReference>
<dbReference type="PROSITE" id="PS00846">
    <property type="entry name" value="HTH_ARSR_1"/>
    <property type="match status" value="1"/>
</dbReference>
<feature type="domain" description="HTH arsR-type" evidence="5">
    <location>
        <begin position="6"/>
        <end position="100"/>
    </location>
</feature>
<dbReference type="CDD" id="cd00090">
    <property type="entry name" value="HTH_ARSR"/>
    <property type="match status" value="1"/>
</dbReference>
<dbReference type="InterPro" id="IPR036388">
    <property type="entry name" value="WH-like_DNA-bd_sf"/>
</dbReference>
<dbReference type="InterPro" id="IPR011991">
    <property type="entry name" value="ArsR-like_HTH"/>
</dbReference>
<proteinExistence type="predicted"/>
<keyword evidence="3" id="KW-0238">DNA-binding</keyword>
<gene>
    <name evidence="6" type="ORF">Q4490_16060</name>
</gene>
<name>A0AAW7XLG0_9GAMM</name>
<evidence type="ECO:0000259" key="5">
    <source>
        <dbReference type="PROSITE" id="PS50987"/>
    </source>
</evidence>
<evidence type="ECO:0000313" key="6">
    <source>
        <dbReference type="EMBL" id="MDO6455087.1"/>
    </source>
</evidence>
<dbReference type="SUPFAM" id="SSF46785">
    <property type="entry name" value="Winged helix' DNA-binding domain"/>
    <property type="match status" value="1"/>
</dbReference>
<dbReference type="InterPro" id="IPR036390">
    <property type="entry name" value="WH_DNA-bd_sf"/>
</dbReference>
<comment type="caution">
    <text evidence="6">The sequence shown here is derived from an EMBL/GenBank/DDBJ whole genome shotgun (WGS) entry which is preliminary data.</text>
</comment>
<evidence type="ECO:0000256" key="4">
    <source>
        <dbReference type="ARBA" id="ARBA00023163"/>
    </source>
</evidence>
<dbReference type="InterPro" id="IPR001845">
    <property type="entry name" value="HTH_ArsR_DNA-bd_dom"/>
</dbReference>
<dbReference type="PRINTS" id="PR00778">
    <property type="entry name" value="HTHARSR"/>
</dbReference>
<dbReference type="GO" id="GO:0003677">
    <property type="term" value="F:DNA binding"/>
    <property type="evidence" value="ECO:0007669"/>
    <property type="project" value="UniProtKB-KW"/>
</dbReference>
<keyword evidence="1" id="KW-0059">Arsenical resistance</keyword>
<dbReference type="RefSeq" id="WP_303552004.1">
    <property type="nucleotide sequence ID" value="NZ_JAUOPG010000012.1"/>
</dbReference>
<dbReference type="InterPro" id="IPR018334">
    <property type="entry name" value="ArsR_HTH"/>
</dbReference>
<protein>
    <submittedName>
        <fullName evidence="6">Metalloregulator ArsR/SmtB family transcription factor</fullName>
    </submittedName>
</protein>
<dbReference type="GO" id="GO:0046685">
    <property type="term" value="P:response to arsenic-containing substance"/>
    <property type="evidence" value="ECO:0007669"/>
    <property type="project" value="UniProtKB-KW"/>
</dbReference>
<keyword evidence="2" id="KW-0805">Transcription regulation</keyword>
<dbReference type="PANTHER" id="PTHR33154">
    <property type="entry name" value="TRANSCRIPTIONAL REGULATOR, ARSR FAMILY"/>
    <property type="match status" value="1"/>
</dbReference>
<dbReference type="NCBIfam" id="NF033788">
    <property type="entry name" value="HTH_metalloreg"/>
    <property type="match status" value="1"/>
</dbReference>
<dbReference type="EMBL" id="JAUOPG010000012">
    <property type="protein sequence ID" value="MDO6455087.1"/>
    <property type="molecule type" value="Genomic_DNA"/>
</dbReference>
<evidence type="ECO:0000256" key="1">
    <source>
        <dbReference type="ARBA" id="ARBA00022849"/>
    </source>
</evidence>
<dbReference type="FunFam" id="1.10.10.10:FF:000279">
    <property type="entry name" value="Transcriptional regulator, ArsR family"/>
    <property type="match status" value="1"/>
</dbReference>
<organism evidence="6 7">
    <name type="scientific">Neptunomonas phycophila</name>
    <dbReference type="NCBI Taxonomy" id="1572645"/>
    <lineage>
        <taxon>Bacteria</taxon>
        <taxon>Pseudomonadati</taxon>
        <taxon>Pseudomonadota</taxon>
        <taxon>Gammaproteobacteria</taxon>
        <taxon>Oceanospirillales</taxon>
        <taxon>Oceanospirillaceae</taxon>
        <taxon>Neptunomonas</taxon>
    </lineage>
</organism>
<dbReference type="Proteomes" id="UP001169862">
    <property type="component" value="Unassembled WGS sequence"/>
</dbReference>
<sequence>MTHSQATTTDVLTPLKLFKLLSDETRLTTLLLLREKGELCVCDITSALQQSQPKVSRHLAMLRESELLLDRREGKWIHYRLSPNIPAWAAQIIEQAWQCNYDDIKQLTQHAQSTSPTLGKSVCI</sequence>
<evidence type="ECO:0000256" key="3">
    <source>
        <dbReference type="ARBA" id="ARBA00023125"/>
    </source>
</evidence>
<dbReference type="GO" id="GO:0003700">
    <property type="term" value="F:DNA-binding transcription factor activity"/>
    <property type="evidence" value="ECO:0007669"/>
    <property type="project" value="InterPro"/>
</dbReference>